<keyword evidence="2" id="KW-1185">Reference proteome</keyword>
<proteinExistence type="predicted"/>
<evidence type="ECO:0000313" key="2">
    <source>
        <dbReference type="Proteomes" id="UP000683925"/>
    </source>
</evidence>
<accession>A0A8S1UI23</accession>
<organism evidence="1 2">
    <name type="scientific">Paramecium octaurelia</name>
    <dbReference type="NCBI Taxonomy" id="43137"/>
    <lineage>
        <taxon>Eukaryota</taxon>
        <taxon>Sar</taxon>
        <taxon>Alveolata</taxon>
        <taxon>Ciliophora</taxon>
        <taxon>Intramacronucleata</taxon>
        <taxon>Oligohymenophorea</taxon>
        <taxon>Peniculida</taxon>
        <taxon>Parameciidae</taxon>
        <taxon>Paramecium</taxon>
    </lineage>
</organism>
<reference evidence="1" key="1">
    <citation type="submission" date="2021-01" db="EMBL/GenBank/DDBJ databases">
        <authorList>
            <consortium name="Genoscope - CEA"/>
            <person name="William W."/>
        </authorList>
    </citation>
    <scope>NUCLEOTIDE SEQUENCE</scope>
</reference>
<protein>
    <submittedName>
        <fullName evidence="1">Uncharacterized protein</fullName>
    </submittedName>
</protein>
<dbReference type="Proteomes" id="UP000683925">
    <property type="component" value="Unassembled WGS sequence"/>
</dbReference>
<dbReference type="EMBL" id="CAJJDP010000043">
    <property type="protein sequence ID" value="CAD8163379.1"/>
    <property type="molecule type" value="Genomic_DNA"/>
</dbReference>
<gene>
    <name evidence="1" type="ORF">POCTA_138.1.T0430133</name>
</gene>
<sequence>MNAGFQELYFNCNFQFRLVLQSNFSVNLGCTYLQHEGPIRFQNVSLYSRNAMKNYDCCQFMTIEGIHYFDFNLQM</sequence>
<comment type="caution">
    <text evidence="1">The sequence shown here is derived from an EMBL/GenBank/DDBJ whole genome shotgun (WGS) entry which is preliminary data.</text>
</comment>
<name>A0A8S1UI23_PAROT</name>
<evidence type="ECO:0000313" key="1">
    <source>
        <dbReference type="EMBL" id="CAD8163379.1"/>
    </source>
</evidence>
<dbReference type="AlphaFoldDB" id="A0A8S1UI23"/>